<gene>
    <name evidence="2" type="primary">Hypp5255</name>
    <name evidence="2" type="ORF">BLAG_LOCUS25200</name>
</gene>
<dbReference type="OrthoDB" id="10651957at2759"/>
<proteinExistence type="predicted"/>
<organism evidence="2 3">
    <name type="scientific">Branchiostoma lanceolatum</name>
    <name type="common">Common lancelet</name>
    <name type="synonym">Amphioxus lanceolatum</name>
    <dbReference type="NCBI Taxonomy" id="7740"/>
    <lineage>
        <taxon>Eukaryota</taxon>
        <taxon>Metazoa</taxon>
        <taxon>Chordata</taxon>
        <taxon>Cephalochordata</taxon>
        <taxon>Leptocardii</taxon>
        <taxon>Amphioxiformes</taxon>
        <taxon>Branchiostomatidae</taxon>
        <taxon>Branchiostoma</taxon>
    </lineage>
</organism>
<keyword evidence="3" id="KW-1185">Reference proteome</keyword>
<feature type="region of interest" description="Disordered" evidence="1">
    <location>
        <begin position="43"/>
        <end position="62"/>
    </location>
</feature>
<dbReference type="Proteomes" id="UP000838412">
    <property type="component" value="Chromosome 9"/>
</dbReference>
<name>A0A8K0ADQ1_BRALA</name>
<dbReference type="AlphaFoldDB" id="A0A8K0ADQ1"/>
<protein>
    <submittedName>
        <fullName evidence="2">Hypp5255 protein</fullName>
    </submittedName>
</protein>
<dbReference type="EMBL" id="OV696694">
    <property type="protein sequence ID" value="CAH1274067.1"/>
    <property type="molecule type" value="Genomic_DNA"/>
</dbReference>
<evidence type="ECO:0000313" key="2">
    <source>
        <dbReference type="EMBL" id="CAH1274067.1"/>
    </source>
</evidence>
<evidence type="ECO:0000313" key="3">
    <source>
        <dbReference type="Proteomes" id="UP000838412"/>
    </source>
</evidence>
<accession>A0A8K0ADQ1</accession>
<evidence type="ECO:0000256" key="1">
    <source>
        <dbReference type="SAM" id="MobiDB-lite"/>
    </source>
</evidence>
<reference evidence="2" key="1">
    <citation type="submission" date="2022-01" db="EMBL/GenBank/DDBJ databases">
        <authorList>
            <person name="Braso-Vives M."/>
        </authorList>
    </citation>
    <scope>NUCLEOTIDE SEQUENCE</scope>
</reference>
<sequence>MRSELPKIPVSISCDHNTSSCVAVFPLYLARIISFLILKESRPPRSHRPQQQTVTRNLPGGLGKGLWRVAGSSEAVRSTRTSCGRAPYAHSRPQVTGRPYVYKKLK</sequence>